<proteinExistence type="predicted"/>
<dbReference type="InterPro" id="IPR025962">
    <property type="entry name" value="SdpI/YhfL"/>
</dbReference>
<gene>
    <name evidence="3" type="ORF">BR63_08525</name>
</gene>
<feature type="transmembrane region" description="Helical" evidence="1">
    <location>
        <begin position="130"/>
        <end position="148"/>
    </location>
</feature>
<protein>
    <submittedName>
        <fullName evidence="3">DUF1648 domain-containing protein</fullName>
    </submittedName>
</protein>
<dbReference type="Pfam" id="PF07853">
    <property type="entry name" value="DUF1648"/>
    <property type="match status" value="1"/>
</dbReference>
<keyword evidence="4" id="KW-1185">Reference proteome</keyword>
<accession>A0A7G6E2Q0</accession>
<dbReference type="InterPro" id="IPR012867">
    <property type="entry name" value="DUF1648"/>
</dbReference>
<feature type="transmembrane region" description="Helical" evidence="1">
    <location>
        <begin position="104"/>
        <end position="124"/>
    </location>
</feature>
<dbReference type="InterPro" id="IPR026272">
    <property type="entry name" value="SdpI"/>
</dbReference>
<keyword evidence="1" id="KW-0472">Membrane</keyword>
<dbReference type="Proteomes" id="UP000515847">
    <property type="component" value="Chromosome"/>
</dbReference>
<reference evidence="3 4" key="1">
    <citation type="journal article" date="2019" name="Front. Microbiol.">
        <title>Thermoanaerosceptrum fracticalcis gen. nov. sp. nov., a Novel Fumarate-Fermenting Microorganism From a Deep Fractured Carbonate Aquifer of the US Great Basin.</title>
        <authorList>
            <person name="Hamilton-Brehm S.D."/>
            <person name="Stewart L.E."/>
            <person name="Zavarin M."/>
            <person name="Caldwell M."/>
            <person name="Lawson P.A."/>
            <person name="Onstott T.C."/>
            <person name="Grzymski J."/>
            <person name="Neveux I."/>
            <person name="Lollar B.S."/>
            <person name="Russell C.E."/>
            <person name="Moser D.P."/>
        </authorList>
    </citation>
    <scope>NUCLEOTIDE SEQUENCE [LARGE SCALE GENOMIC DNA]</scope>
    <source>
        <strain evidence="3 4">DRI-13</strain>
    </source>
</reference>
<evidence type="ECO:0000256" key="1">
    <source>
        <dbReference type="SAM" id="Phobius"/>
    </source>
</evidence>
<feature type="transmembrane region" description="Helical" evidence="1">
    <location>
        <begin position="201"/>
        <end position="220"/>
    </location>
</feature>
<feature type="transmembrane region" description="Helical" evidence="1">
    <location>
        <begin position="63"/>
        <end position="83"/>
    </location>
</feature>
<feature type="transmembrane region" description="Helical" evidence="1">
    <location>
        <begin position="176"/>
        <end position="195"/>
    </location>
</feature>
<dbReference type="AlphaFoldDB" id="A0A7G6E2Q0"/>
<dbReference type="OrthoDB" id="9808690at2"/>
<dbReference type="KEGG" id="tfr:BR63_08525"/>
<feature type="domain" description="DUF1648" evidence="2">
    <location>
        <begin position="26"/>
        <end position="71"/>
    </location>
</feature>
<name>A0A7G6E2Q0_THEFR</name>
<dbReference type="EMBL" id="CP045798">
    <property type="protein sequence ID" value="QNB46354.1"/>
    <property type="molecule type" value="Genomic_DNA"/>
</dbReference>
<dbReference type="Pfam" id="PF13630">
    <property type="entry name" value="SdpI"/>
    <property type="match status" value="1"/>
</dbReference>
<evidence type="ECO:0000313" key="3">
    <source>
        <dbReference type="EMBL" id="QNB46354.1"/>
    </source>
</evidence>
<keyword evidence="1" id="KW-0812">Transmembrane</keyword>
<organism evidence="3 4">
    <name type="scientific">Thermanaerosceptrum fracticalcis</name>
    <dbReference type="NCBI Taxonomy" id="1712410"/>
    <lineage>
        <taxon>Bacteria</taxon>
        <taxon>Bacillati</taxon>
        <taxon>Bacillota</taxon>
        <taxon>Clostridia</taxon>
        <taxon>Eubacteriales</taxon>
        <taxon>Peptococcaceae</taxon>
        <taxon>Thermanaerosceptrum</taxon>
    </lineage>
</organism>
<dbReference type="RefSeq" id="WP_051965778.1">
    <property type="nucleotide sequence ID" value="NZ_CP045798.1"/>
</dbReference>
<dbReference type="GO" id="GO:0009636">
    <property type="term" value="P:response to toxic substance"/>
    <property type="evidence" value="ECO:0007669"/>
    <property type="project" value="TreeGrafter"/>
</dbReference>
<feature type="transmembrane region" description="Helical" evidence="1">
    <location>
        <begin position="21"/>
        <end position="39"/>
    </location>
</feature>
<keyword evidence="1" id="KW-1133">Transmembrane helix</keyword>
<dbReference type="PANTHER" id="PTHR37810:SF5">
    <property type="entry name" value="IMMUNITY PROTEIN SDPI"/>
    <property type="match status" value="1"/>
</dbReference>
<dbReference type="PIRSF" id="PIRSF038959">
    <property type="entry name" value="SdpI"/>
    <property type="match status" value="1"/>
</dbReference>
<evidence type="ECO:0000313" key="4">
    <source>
        <dbReference type="Proteomes" id="UP000515847"/>
    </source>
</evidence>
<evidence type="ECO:0000259" key="2">
    <source>
        <dbReference type="Pfam" id="PF07853"/>
    </source>
</evidence>
<sequence>MNNFNERNSSISFTAILKNEWYIPALILFSLAFGLYMYPELPDKVPTHWNIRGEIDGWTVKSLWVWIFPLFNLGIYALLLLLPSIDPRKQNYAKFSGTYRIIRLVLVLFITLLYLVTIAVALGIPLKVDLLVKVSVSLLFVILGNYMGKVRQNYFVGFKTPWTLANEEVWRKTHRFAGPLWVVIGSIDVVLSFISAAWASITLFASFILMALIPLVYSYLEYRKIQ</sequence>
<dbReference type="PANTHER" id="PTHR37810">
    <property type="entry name" value="IMMUNITY PROTEIN SDPI"/>
    <property type="match status" value="1"/>
</dbReference>